<comment type="caution">
    <text evidence="1">The sequence shown here is derived from an EMBL/GenBank/DDBJ whole genome shotgun (WGS) entry which is preliminary data.</text>
</comment>
<accession>A0A540LAS0</accession>
<proteinExistence type="predicted"/>
<dbReference type="AlphaFoldDB" id="A0A540LAS0"/>
<sequence length="71" mass="8142">MEMLVARNIEKFISSEAYNHALAEQYKQSFRSGLSEGFEIFHCSAMKVDVNGKWQTVDYYKALVVGATHHE</sequence>
<keyword evidence="2" id="KW-1185">Reference proteome</keyword>
<protein>
    <submittedName>
        <fullName evidence="1">Uncharacterized protein</fullName>
    </submittedName>
</protein>
<organism evidence="1 2">
    <name type="scientific">Malus baccata</name>
    <name type="common">Siberian crab apple</name>
    <name type="synonym">Pyrus baccata</name>
    <dbReference type="NCBI Taxonomy" id="106549"/>
    <lineage>
        <taxon>Eukaryota</taxon>
        <taxon>Viridiplantae</taxon>
        <taxon>Streptophyta</taxon>
        <taxon>Embryophyta</taxon>
        <taxon>Tracheophyta</taxon>
        <taxon>Spermatophyta</taxon>
        <taxon>Magnoliopsida</taxon>
        <taxon>eudicotyledons</taxon>
        <taxon>Gunneridae</taxon>
        <taxon>Pentapetalae</taxon>
        <taxon>rosids</taxon>
        <taxon>fabids</taxon>
        <taxon>Rosales</taxon>
        <taxon>Rosaceae</taxon>
        <taxon>Amygdaloideae</taxon>
        <taxon>Maleae</taxon>
        <taxon>Malus</taxon>
    </lineage>
</organism>
<dbReference type="Proteomes" id="UP000315295">
    <property type="component" value="Unassembled WGS sequence"/>
</dbReference>
<evidence type="ECO:0000313" key="1">
    <source>
        <dbReference type="EMBL" id="TQD83574.1"/>
    </source>
</evidence>
<dbReference type="EMBL" id="VIEB01000673">
    <property type="protein sequence ID" value="TQD83574.1"/>
    <property type="molecule type" value="Genomic_DNA"/>
</dbReference>
<evidence type="ECO:0000313" key="2">
    <source>
        <dbReference type="Proteomes" id="UP000315295"/>
    </source>
</evidence>
<gene>
    <name evidence="1" type="ORF">C1H46_030881</name>
</gene>
<name>A0A540LAS0_MALBA</name>
<reference evidence="1 2" key="1">
    <citation type="journal article" date="2019" name="G3 (Bethesda)">
        <title>Sequencing of a Wild Apple (Malus baccata) Genome Unravels the Differences Between Cultivated and Wild Apple Species Regarding Disease Resistance and Cold Tolerance.</title>
        <authorList>
            <person name="Chen X."/>
        </authorList>
    </citation>
    <scope>NUCLEOTIDE SEQUENCE [LARGE SCALE GENOMIC DNA]</scope>
    <source>
        <strain evidence="2">cv. Shandingzi</strain>
        <tissue evidence="1">Leaves</tissue>
    </source>
</reference>